<evidence type="ECO:0000313" key="2">
    <source>
        <dbReference type="Proteomes" id="UP000092573"/>
    </source>
</evidence>
<dbReference type="Gene3D" id="3.30.300.20">
    <property type="match status" value="1"/>
</dbReference>
<dbReference type="AlphaFoldDB" id="A0A1B1N498"/>
<gene>
    <name evidence="1" type="ORF">AWM70_18105</name>
</gene>
<protein>
    <recommendedName>
        <fullName evidence="3">Peroxiredoxin</fullName>
    </recommendedName>
</protein>
<dbReference type="OrthoDB" id="2242871at2"/>
<dbReference type="Proteomes" id="UP000092573">
    <property type="component" value="Chromosome"/>
</dbReference>
<proteinExistence type="predicted"/>
<dbReference type="PANTHER" id="PTHR42830">
    <property type="entry name" value="OSMOTICALLY INDUCIBLE FAMILY PROTEIN"/>
    <property type="match status" value="1"/>
</dbReference>
<name>A0A1B1N498_9BACL</name>
<dbReference type="NCBIfam" id="TIGR03563">
    <property type="entry name" value="perox_SACOL1771"/>
    <property type="match status" value="1"/>
</dbReference>
<dbReference type="InterPro" id="IPR036102">
    <property type="entry name" value="OsmC/Ohrsf"/>
</dbReference>
<dbReference type="SUPFAM" id="SSF82784">
    <property type="entry name" value="OsmC-like"/>
    <property type="match status" value="1"/>
</dbReference>
<sequence length="153" mass="16043">MRHLFQLNAVWNGGRNSEGTIETGNLKTVISIPEPMGGPGVGTNPDEMLLGAAATCYLITLAAALERAGIETESLTLNSEGTVDVTNNIFTYESIVHRPHIVLKAGSGEREVERARLIAGKSEGACMISRALAGNVALTTEPDIEVAAAKAAQ</sequence>
<dbReference type="PANTHER" id="PTHR42830:SF2">
    <property type="entry name" value="OSMC_OHR FAMILY PROTEIN"/>
    <property type="match status" value="1"/>
</dbReference>
<organism evidence="1 2">
    <name type="scientific">Paenibacillus yonginensis</name>
    <dbReference type="NCBI Taxonomy" id="1462996"/>
    <lineage>
        <taxon>Bacteria</taxon>
        <taxon>Bacillati</taxon>
        <taxon>Bacillota</taxon>
        <taxon>Bacilli</taxon>
        <taxon>Bacillales</taxon>
        <taxon>Paenibacillaceae</taxon>
        <taxon>Paenibacillus</taxon>
    </lineage>
</organism>
<reference evidence="1 2" key="1">
    <citation type="submission" date="2016-01" db="EMBL/GenBank/DDBJ databases">
        <title>Complete Genome Sequence of Paenibacillus yonginensis DCY84, a novel Plant Growth-Promoting Bacteria with Elicitation of Induced Systemic Resistance.</title>
        <authorList>
            <person name="Kim Y.J."/>
            <person name="Yang D.C."/>
            <person name="Sukweenadhi J."/>
        </authorList>
    </citation>
    <scope>NUCLEOTIDE SEQUENCE [LARGE SCALE GENOMIC DNA]</scope>
    <source>
        <strain evidence="1 2">DCY84</strain>
    </source>
</reference>
<dbReference type="InterPro" id="IPR003718">
    <property type="entry name" value="OsmC/Ohr_fam"/>
</dbReference>
<dbReference type="Pfam" id="PF02566">
    <property type="entry name" value="OsmC"/>
    <property type="match status" value="1"/>
</dbReference>
<dbReference type="RefSeq" id="WP_068698731.1">
    <property type="nucleotide sequence ID" value="NZ_CP014167.1"/>
</dbReference>
<dbReference type="InterPro" id="IPR015946">
    <property type="entry name" value="KH_dom-like_a/b"/>
</dbReference>
<accession>A0A1B1N498</accession>
<dbReference type="KEGG" id="pyg:AWM70_18105"/>
<dbReference type="EMBL" id="CP014167">
    <property type="protein sequence ID" value="ANS76260.1"/>
    <property type="molecule type" value="Genomic_DNA"/>
</dbReference>
<evidence type="ECO:0000313" key="1">
    <source>
        <dbReference type="EMBL" id="ANS76260.1"/>
    </source>
</evidence>
<keyword evidence="2" id="KW-1185">Reference proteome</keyword>
<dbReference type="InterPro" id="IPR052707">
    <property type="entry name" value="OsmC_Ohr_Peroxiredoxin"/>
</dbReference>
<dbReference type="STRING" id="1462996.AWM70_18105"/>
<evidence type="ECO:0008006" key="3">
    <source>
        <dbReference type="Google" id="ProtNLM"/>
    </source>
</evidence>
<dbReference type="InterPro" id="IPR019905">
    <property type="entry name" value="OsmC-like_firmicutes"/>
</dbReference>